<dbReference type="InterPro" id="IPR006845">
    <property type="entry name" value="Pex_N"/>
</dbReference>
<dbReference type="PROSITE" id="PS00518">
    <property type="entry name" value="ZF_RING_1"/>
    <property type="match status" value="1"/>
</dbReference>
<keyword evidence="9" id="KW-0812">Transmembrane</keyword>
<keyword evidence="11 18" id="KW-0863">Zinc-finger</keyword>
<evidence type="ECO:0000256" key="11">
    <source>
        <dbReference type="ARBA" id="ARBA00022771"/>
    </source>
</evidence>
<evidence type="ECO:0000256" key="10">
    <source>
        <dbReference type="ARBA" id="ARBA00022723"/>
    </source>
</evidence>
<dbReference type="SUPFAM" id="SSF57850">
    <property type="entry name" value="RING/U-box"/>
    <property type="match status" value="1"/>
</dbReference>
<comment type="catalytic activity">
    <reaction evidence="1">
        <text>S-ubiquitinyl-[E2 ubiquitin-conjugating enzyme]-L-cysteine + [acceptor protein]-L-lysine = [E2 ubiquitin-conjugating enzyme]-L-cysteine + N(6)-ubiquitinyl-[acceptor protein]-L-lysine.</text>
        <dbReference type="EC" id="2.3.2.27"/>
    </reaction>
</comment>
<keyword evidence="12" id="KW-0833">Ubl conjugation pathway</keyword>
<evidence type="ECO:0000313" key="20">
    <source>
        <dbReference type="EMBL" id="CAK9270262.1"/>
    </source>
</evidence>
<keyword evidence="10" id="KW-0479">Metal-binding</keyword>
<evidence type="ECO:0000256" key="4">
    <source>
        <dbReference type="ARBA" id="ARBA00008704"/>
    </source>
</evidence>
<keyword evidence="6" id="KW-0813">Transport</keyword>
<dbReference type="SMART" id="SM00184">
    <property type="entry name" value="RING"/>
    <property type="match status" value="1"/>
</dbReference>
<dbReference type="InterPro" id="IPR017907">
    <property type="entry name" value="Znf_RING_CS"/>
</dbReference>
<reference evidence="20" key="1">
    <citation type="submission" date="2024-02" db="EMBL/GenBank/DDBJ databases">
        <authorList>
            <consortium name="ELIXIR-Norway"/>
            <consortium name="Elixir Norway"/>
        </authorList>
    </citation>
    <scope>NUCLEOTIDE SEQUENCE</scope>
</reference>
<keyword evidence="14" id="KW-0653">Protein transport</keyword>
<name>A0ABP0WTS3_9BRYO</name>
<keyword evidence="15" id="KW-1133">Transmembrane helix</keyword>
<dbReference type="InterPro" id="IPR001841">
    <property type="entry name" value="Znf_RING"/>
</dbReference>
<dbReference type="Pfam" id="PF04757">
    <property type="entry name" value="Pex2_Pex12"/>
    <property type="match status" value="1"/>
</dbReference>
<keyword evidence="8" id="KW-0808">Transferase</keyword>
<evidence type="ECO:0000256" key="3">
    <source>
        <dbReference type="ARBA" id="ARBA00004906"/>
    </source>
</evidence>
<proteinExistence type="inferred from homology"/>
<evidence type="ECO:0000256" key="17">
    <source>
        <dbReference type="ARBA" id="ARBA00023140"/>
    </source>
</evidence>
<evidence type="ECO:0000256" key="18">
    <source>
        <dbReference type="PROSITE-ProRule" id="PRU00175"/>
    </source>
</evidence>
<comment type="similarity">
    <text evidence="4">Belongs to the pex2/pex10/pex12 family.</text>
</comment>
<organism evidence="20 21">
    <name type="scientific">Sphagnum jensenii</name>
    <dbReference type="NCBI Taxonomy" id="128206"/>
    <lineage>
        <taxon>Eukaryota</taxon>
        <taxon>Viridiplantae</taxon>
        <taxon>Streptophyta</taxon>
        <taxon>Embryophyta</taxon>
        <taxon>Bryophyta</taxon>
        <taxon>Sphagnophytina</taxon>
        <taxon>Sphagnopsida</taxon>
        <taxon>Sphagnales</taxon>
        <taxon>Sphagnaceae</taxon>
        <taxon>Sphagnum</taxon>
    </lineage>
</organism>
<protein>
    <recommendedName>
        <fullName evidence="5">RING-type E3 ubiquitin transferase</fullName>
        <ecNumber evidence="5">2.3.2.27</ecNumber>
    </recommendedName>
</protein>
<dbReference type="CDD" id="cd16527">
    <property type="entry name" value="RING-HC_PEX10"/>
    <property type="match status" value="1"/>
</dbReference>
<evidence type="ECO:0000259" key="19">
    <source>
        <dbReference type="PROSITE" id="PS50089"/>
    </source>
</evidence>
<dbReference type="Proteomes" id="UP001497444">
    <property type="component" value="Chromosome 3"/>
</dbReference>
<feature type="domain" description="RING-type" evidence="19">
    <location>
        <begin position="320"/>
        <end position="358"/>
    </location>
</feature>
<evidence type="ECO:0000256" key="12">
    <source>
        <dbReference type="ARBA" id="ARBA00022786"/>
    </source>
</evidence>
<accession>A0ABP0WTS3</accession>
<evidence type="ECO:0000256" key="2">
    <source>
        <dbReference type="ARBA" id="ARBA00004585"/>
    </source>
</evidence>
<comment type="subcellular location">
    <subcellularLocation>
        <location evidence="2">Peroxisome membrane</location>
        <topology evidence="2">Multi-pass membrane protein</topology>
    </subcellularLocation>
</comment>
<dbReference type="Pfam" id="PF13639">
    <property type="entry name" value="zf-RING_2"/>
    <property type="match status" value="1"/>
</dbReference>
<dbReference type="PROSITE" id="PS50089">
    <property type="entry name" value="ZF_RING_2"/>
    <property type="match status" value="1"/>
</dbReference>
<evidence type="ECO:0000256" key="7">
    <source>
        <dbReference type="ARBA" id="ARBA00022593"/>
    </source>
</evidence>
<evidence type="ECO:0000256" key="16">
    <source>
        <dbReference type="ARBA" id="ARBA00023136"/>
    </source>
</evidence>
<evidence type="ECO:0000256" key="9">
    <source>
        <dbReference type="ARBA" id="ARBA00022692"/>
    </source>
</evidence>
<keyword evidence="13" id="KW-0862">Zinc</keyword>
<evidence type="ECO:0000256" key="15">
    <source>
        <dbReference type="ARBA" id="ARBA00022989"/>
    </source>
</evidence>
<dbReference type="EMBL" id="OZ020098">
    <property type="protein sequence ID" value="CAK9270262.1"/>
    <property type="molecule type" value="Genomic_DNA"/>
</dbReference>
<dbReference type="PANTHER" id="PTHR23350:SF0">
    <property type="entry name" value="PEROXISOME BIOGENESIS FACTOR 10"/>
    <property type="match status" value="1"/>
</dbReference>
<sequence length="374" mass="42093">MRGFPGAAQPEVMRAAEKDEHYVAHLCEACHESFRHVVGTRLAVAYQNETRLAGRVLYYLLTTGSGLQTLGEEYCDISQVVTSSNLPPTPARRMLLVFVQNALPYIMERISARVAAQGMSLATQEELQFARESTSAGSSNHMVVNRDSTEGEIHMVREDATGGRSNVRPQSSGWHFLVQRVHQMWNSALQRWATGLPSVREALLLVVRAHLMLFYFEGAYYHMAKRTAGIRYIFMGKPTQQRPRYHMLGMFLLIQLSIVGGDWLRRCALPALATSMRSHAVDPLLTARGNFIHFGHLKYHLHLLLRKCVSVQCSYGSSKCPLCLSPRQQPTATPCGHVFCWTCLAEWCNEKPECPLCRAPVTHSDLVCVYHADF</sequence>
<evidence type="ECO:0000256" key="8">
    <source>
        <dbReference type="ARBA" id="ARBA00022679"/>
    </source>
</evidence>
<keyword evidence="21" id="KW-1185">Reference proteome</keyword>
<keyword evidence="17" id="KW-0576">Peroxisome</keyword>
<gene>
    <name evidence="20" type="ORF">CSSPJE1EN1_LOCUS15740</name>
</gene>
<dbReference type="Gene3D" id="3.30.40.10">
    <property type="entry name" value="Zinc/RING finger domain, C3HC4 (zinc finger)"/>
    <property type="match status" value="1"/>
</dbReference>
<evidence type="ECO:0000256" key="14">
    <source>
        <dbReference type="ARBA" id="ARBA00022927"/>
    </source>
</evidence>
<keyword evidence="7" id="KW-0962">Peroxisome biogenesis</keyword>
<dbReference type="InterPro" id="IPR025654">
    <property type="entry name" value="PEX2/10"/>
</dbReference>
<comment type="pathway">
    <text evidence="3">Protein modification; protein ubiquitination.</text>
</comment>
<dbReference type="EC" id="2.3.2.27" evidence="5"/>
<keyword evidence="16" id="KW-0472">Membrane</keyword>
<evidence type="ECO:0000256" key="13">
    <source>
        <dbReference type="ARBA" id="ARBA00022833"/>
    </source>
</evidence>
<evidence type="ECO:0000256" key="1">
    <source>
        <dbReference type="ARBA" id="ARBA00000900"/>
    </source>
</evidence>
<evidence type="ECO:0000256" key="6">
    <source>
        <dbReference type="ARBA" id="ARBA00022448"/>
    </source>
</evidence>
<dbReference type="PANTHER" id="PTHR23350">
    <property type="entry name" value="PEROXISOME ASSEMBLY PROTEIN 10"/>
    <property type="match status" value="1"/>
</dbReference>
<evidence type="ECO:0000256" key="5">
    <source>
        <dbReference type="ARBA" id="ARBA00012483"/>
    </source>
</evidence>
<evidence type="ECO:0000313" key="21">
    <source>
        <dbReference type="Proteomes" id="UP001497444"/>
    </source>
</evidence>
<dbReference type="InterPro" id="IPR013083">
    <property type="entry name" value="Znf_RING/FYVE/PHD"/>
</dbReference>